<comment type="caution">
    <text evidence="2">The sequence shown here is derived from an EMBL/GenBank/DDBJ whole genome shotgun (WGS) entry which is preliminary data.</text>
</comment>
<sequence length="106" mass="12195">MEKFNPSRLPQPTTKGPSQRVSKRVIPRLDQAATESGSGGRKVERFSHYVERHLGFLDPSKCRQLCRGLIDRIRSTFCPKNRRGRTSSLFPLVIYSKIRLLCFAFN</sequence>
<feature type="compositionally biased region" description="Polar residues" evidence="1">
    <location>
        <begin position="8"/>
        <end position="20"/>
    </location>
</feature>
<accession>A0AAV0L2U3</accession>
<dbReference type="EMBL" id="CAMGYJ010000006">
    <property type="protein sequence ID" value="CAI0428440.1"/>
    <property type="molecule type" value="Genomic_DNA"/>
</dbReference>
<evidence type="ECO:0000256" key="1">
    <source>
        <dbReference type="SAM" id="MobiDB-lite"/>
    </source>
</evidence>
<keyword evidence="3" id="KW-1185">Reference proteome</keyword>
<evidence type="ECO:0000313" key="2">
    <source>
        <dbReference type="EMBL" id="CAI0428440.1"/>
    </source>
</evidence>
<feature type="region of interest" description="Disordered" evidence="1">
    <location>
        <begin position="1"/>
        <end position="40"/>
    </location>
</feature>
<dbReference type="AlphaFoldDB" id="A0AAV0L2U3"/>
<name>A0AAV0L2U3_9ROSI</name>
<organism evidence="2 3">
    <name type="scientific">Linum tenue</name>
    <dbReference type="NCBI Taxonomy" id="586396"/>
    <lineage>
        <taxon>Eukaryota</taxon>
        <taxon>Viridiplantae</taxon>
        <taxon>Streptophyta</taxon>
        <taxon>Embryophyta</taxon>
        <taxon>Tracheophyta</taxon>
        <taxon>Spermatophyta</taxon>
        <taxon>Magnoliopsida</taxon>
        <taxon>eudicotyledons</taxon>
        <taxon>Gunneridae</taxon>
        <taxon>Pentapetalae</taxon>
        <taxon>rosids</taxon>
        <taxon>fabids</taxon>
        <taxon>Malpighiales</taxon>
        <taxon>Linaceae</taxon>
        <taxon>Linum</taxon>
    </lineage>
</organism>
<protein>
    <submittedName>
        <fullName evidence="2">Uncharacterized protein</fullName>
    </submittedName>
</protein>
<evidence type="ECO:0000313" key="3">
    <source>
        <dbReference type="Proteomes" id="UP001154282"/>
    </source>
</evidence>
<dbReference type="Proteomes" id="UP001154282">
    <property type="component" value="Unassembled WGS sequence"/>
</dbReference>
<proteinExistence type="predicted"/>
<reference evidence="2" key="1">
    <citation type="submission" date="2022-08" db="EMBL/GenBank/DDBJ databases">
        <authorList>
            <person name="Gutierrez-Valencia J."/>
        </authorList>
    </citation>
    <scope>NUCLEOTIDE SEQUENCE</scope>
</reference>
<gene>
    <name evidence="2" type="ORF">LITE_LOCUS21638</name>
</gene>